<evidence type="ECO:0008006" key="10">
    <source>
        <dbReference type="Google" id="ProtNLM"/>
    </source>
</evidence>
<evidence type="ECO:0000313" key="8">
    <source>
        <dbReference type="EMBL" id="KAK3324058.1"/>
    </source>
</evidence>
<name>A0AAE0IF48_9PEZI</name>
<proteinExistence type="predicted"/>
<feature type="transmembrane region" description="Helical" evidence="6">
    <location>
        <begin position="203"/>
        <end position="225"/>
    </location>
</feature>
<dbReference type="EMBL" id="JAUEPO010000004">
    <property type="protein sequence ID" value="KAK3324058.1"/>
    <property type="molecule type" value="Genomic_DNA"/>
</dbReference>
<feature type="chain" id="PRO_5042010005" description="Extracellular membrane protein CFEM domain-containing protein" evidence="7">
    <location>
        <begin position="21"/>
        <end position="347"/>
    </location>
</feature>
<dbReference type="AlphaFoldDB" id="A0AAE0IF48"/>
<keyword evidence="2 6" id="KW-0812">Transmembrane</keyword>
<evidence type="ECO:0000256" key="5">
    <source>
        <dbReference type="SAM" id="MobiDB-lite"/>
    </source>
</evidence>
<keyword evidence="7" id="KW-0732">Signal</keyword>
<feature type="signal peptide" evidence="7">
    <location>
        <begin position="1"/>
        <end position="20"/>
    </location>
</feature>
<evidence type="ECO:0000256" key="7">
    <source>
        <dbReference type="SAM" id="SignalP"/>
    </source>
</evidence>
<feature type="region of interest" description="Disordered" evidence="5">
    <location>
        <begin position="233"/>
        <end position="347"/>
    </location>
</feature>
<dbReference type="PANTHER" id="PTHR15549:SF30">
    <property type="entry name" value="MID2 DOMAIN-CONTAINING PROTEIN"/>
    <property type="match status" value="1"/>
</dbReference>
<evidence type="ECO:0000256" key="4">
    <source>
        <dbReference type="ARBA" id="ARBA00023136"/>
    </source>
</evidence>
<comment type="subcellular location">
    <subcellularLocation>
        <location evidence="1">Membrane</location>
        <topology evidence="1">Single-pass membrane protein</topology>
    </subcellularLocation>
</comment>
<comment type="caution">
    <text evidence="8">The sequence shown here is derived from an EMBL/GenBank/DDBJ whole genome shotgun (WGS) entry which is preliminary data.</text>
</comment>
<dbReference type="PANTHER" id="PTHR15549">
    <property type="entry name" value="PAIRED IMMUNOGLOBULIN-LIKE TYPE 2 RECEPTOR"/>
    <property type="match status" value="1"/>
</dbReference>
<dbReference type="GO" id="GO:0071944">
    <property type="term" value="C:cell periphery"/>
    <property type="evidence" value="ECO:0007669"/>
    <property type="project" value="UniProtKB-ARBA"/>
</dbReference>
<dbReference type="GO" id="GO:0016020">
    <property type="term" value="C:membrane"/>
    <property type="evidence" value="ECO:0007669"/>
    <property type="project" value="UniProtKB-SubCell"/>
</dbReference>
<dbReference type="Proteomes" id="UP001286456">
    <property type="component" value="Unassembled WGS sequence"/>
</dbReference>
<evidence type="ECO:0000256" key="2">
    <source>
        <dbReference type="ARBA" id="ARBA00022692"/>
    </source>
</evidence>
<keyword evidence="4 6" id="KW-0472">Membrane</keyword>
<feature type="compositionally biased region" description="Polar residues" evidence="5">
    <location>
        <begin position="280"/>
        <end position="292"/>
    </location>
</feature>
<accession>A0AAE0IF48</accession>
<reference evidence="8" key="1">
    <citation type="journal article" date="2023" name="Mol. Phylogenet. Evol.">
        <title>Genome-scale phylogeny and comparative genomics of the fungal order Sordariales.</title>
        <authorList>
            <person name="Hensen N."/>
            <person name="Bonometti L."/>
            <person name="Westerberg I."/>
            <person name="Brannstrom I.O."/>
            <person name="Guillou S."/>
            <person name="Cros-Aarteil S."/>
            <person name="Calhoun S."/>
            <person name="Haridas S."/>
            <person name="Kuo A."/>
            <person name="Mondo S."/>
            <person name="Pangilinan J."/>
            <person name="Riley R."/>
            <person name="LaButti K."/>
            <person name="Andreopoulos B."/>
            <person name="Lipzen A."/>
            <person name="Chen C."/>
            <person name="Yan M."/>
            <person name="Daum C."/>
            <person name="Ng V."/>
            <person name="Clum A."/>
            <person name="Steindorff A."/>
            <person name="Ohm R.A."/>
            <person name="Martin F."/>
            <person name="Silar P."/>
            <person name="Natvig D.O."/>
            <person name="Lalanne C."/>
            <person name="Gautier V."/>
            <person name="Ament-Velasquez S.L."/>
            <person name="Kruys A."/>
            <person name="Hutchinson M.I."/>
            <person name="Powell A.J."/>
            <person name="Barry K."/>
            <person name="Miller A.N."/>
            <person name="Grigoriev I.V."/>
            <person name="Debuchy R."/>
            <person name="Gladieux P."/>
            <person name="Hiltunen Thoren M."/>
            <person name="Johannesson H."/>
        </authorList>
    </citation>
    <scope>NUCLEOTIDE SEQUENCE</scope>
    <source>
        <strain evidence="8">SMH4131-1</strain>
    </source>
</reference>
<reference evidence="8" key="2">
    <citation type="submission" date="2023-06" db="EMBL/GenBank/DDBJ databases">
        <authorList>
            <consortium name="Lawrence Berkeley National Laboratory"/>
            <person name="Haridas S."/>
            <person name="Hensen N."/>
            <person name="Bonometti L."/>
            <person name="Westerberg I."/>
            <person name="Brannstrom I.O."/>
            <person name="Guillou S."/>
            <person name="Cros-Aarteil S."/>
            <person name="Calhoun S."/>
            <person name="Kuo A."/>
            <person name="Mondo S."/>
            <person name="Pangilinan J."/>
            <person name="Riley R."/>
            <person name="Labutti K."/>
            <person name="Andreopoulos B."/>
            <person name="Lipzen A."/>
            <person name="Chen C."/>
            <person name="Yanf M."/>
            <person name="Daum C."/>
            <person name="Ng V."/>
            <person name="Clum A."/>
            <person name="Steindorff A."/>
            <person name="Ohm R."/>
            <person name="Martin F."/>
            <person name="Silar P."/>
            <person name="Natvig D."/>
            <person name="Lalanne C."/>
            <person name="Gautier V."/>
            <person name="Ament-Velasquez S.L."/>
            <person name="Kruys A."/>
            <person name="Hutchinson M.I."/>
            <person name="Powell A.J."/>
            <person name="Barry K."/>
            <person name="Miller A.N."/>
            <person name="Grigoriev I.V."/>
            <person name="Debuchy R."/>
            <person name="Gladieux P."/>
            <person name="Thoren M.H."/>
            <person name="Johannesson H."/>
        </authorList>
    </citation>
    <scope>NUCLEOTIDE SEQUENCE</scope>
    <source>
        <strain evidence="8">SMH4131-1</strain>
    </source>
</reference>
<organism evidence="8 9">
    <name type="scientific">Cercophora scortea</name>
    <dbReference type="NCBI Taxonomy" id="314031"/>
    <lineage>
        <taxon>Eukaryota</taxon>
        <taxon>Fungi</taxon>
        <taxon>Dikarya</taxon>
        <taxon>Ascomycota</taxon>
        <taxon>Pezizomycotina</taxon>
        <taxon>Sordariomycetes</taxon>
        <taxon>Sordariomycetidae</taxon>
        <taxon>Sordariales</taxon>
        <taxon>Lasiosphaeriaceae</taxon>
        <taxon>Cercophora</taxon>
    </lineage>
</organism>
<evidence type="ECO:0000313" key="9">
    <source>
        <dbReference type="Proteomes" id="UP001286456"/>
    </source>
</evidence>
<dbReference type="InterPro" id="IPR051694">
    <property type="entry name" value="Immunoregulatory_rcpt-like"/>
</dbReference>
<feature type="compositionally biased region" description="Low complexity" evidence="5">
    <location>
        <begin position="160"/>
        <end position="194"/>
    </location>
</feature>
<feature type="compositionally biased region" description="Polar residues" evidence="5">
    <location>
        <begin position="134"/>
        <end position="159"/>
    </location>
</feature>
<keyword evidence="3 6" id="KW-1133">Transmembrane helix</keyword>
<evidence type="ECO:0000256" key="3">
    <source>
        <dbReference type="ARBA" id="ARBA00022989"/>
    </source>
</evidence>
<evidence type="ECO:0000256" key="1">
    <source>
        <dbReference type="ARBA" id="ARBA00004167"/>
    </source>
</evidence>
<keyword evidence="9" id="KW-1185">Reference proteome</keyword>
<evidence type="ECO:0000256" key="6">
    <source>
        <dbReference type="SAM" id="Phobius"/>
    </source>
</evidence>
<sequence length="347" mass="34899">MSSKLCGLLGSIALAGIALGQSIPGLPSCARSCLVMAAIKGNCGGTNAYCHCSQNAAFIQCMLGAKMCSPGQFFLSQTVWQDFCMQFDDFQVLVARTETDQSALPPLPTFTPSPSPSPSPVEATPTLEAPPGNIPTTTLITSQTPLAPVTSDTAGTPTQAIPSTTSSPSLTTASGTSSTASATSTSSSTPAAASSSSSLATGAIAGIAAGSVAGVAILLAAFLLLRRRSAKKDGLSSGAQQPMASQPYVAGTGSGTAAAQPYPSGTLSGQSYVGGAGPGAQNQNPGYFTTEPSLAAQPYVPPSQGQQTTGPMGYSSPGLMTDAAQPRYEMPGYSAPPPPHWQQQQPR</sequence>
<gene>
    <name evidence="8" type="ORF">B0T19DRAFT_220837</name>
</gene>
<feature type="compositionally biased region" description="Pro residues" evidence="5">
    <location>
        <begin position="105"/>
        <end position="119"/>
    </location>
</feature>
<protein>
    <recommendedName>
        <fullName evidence="10">Extracellular membrane protein CFEM domain-containing protein</fullName>
    </recommendedName>
</protein>
<feature type="region of interest" description="Disordered" evidence="5">
    <location>
        <begin position="102"/>
        <end position="194"/>
    </location>
</feature>